<dbReference type="AlphaFoldDB" id="A0A915NX23"/>
<keyword evidence="1" id="KW-0520">NAD</keyword>
<dbReference type="WBParaSite" id="scf7180000421075.g6239">
    <property type="protein sequence ID" value="scf7180000421075.g6239"/>
    <property type="gene ID" value="scf7180000421075.g6239"/>
</dbReference>
<name>A0A915NX23_9BILA</name>
<proteinExistence type="predicted"/>
<feature type="domain" description="3-hydroxyacyl-CoA dehydrogenase NAD binding" evidence="2">
    <location>
        <begin position="11"/>
        <end position="103"/>
    </location>
</feature>
<evidence type="ECO:0000313" key="4">
    <source>
        <dbReference type="WBParaSite" id="scf7180000421075.g6239"/>
    </source>
</evidence>
<dbReference type="PANTHER" id="PTHR43561:SF3">
    <property type="entry name" value="HYDROXYACYL-COENZYME A DEHYDROGENASE, MITOCHONDRIAL"/>
    <property type="match status" value="1"/>
</dbReference>
<dbReference type="GO" id="GO:0006635">
    <property type="term" value="P:fatty acid beta-oxidation"/>
    <property type="evidence" value="ECO:0007669"/>
    <property type="project" value="TreeGrafter"/>
</dbReference>
<reference evidence="4" key="1">
    <citation type="submission" date="2022-11" db="UniProtKB">
        <authorList>
            <consortium name="WormBaseParasite"/>
        </authorList>
    </citation>
    <scope>IDENTIFICATION</scope>
</reference>
<dbReference type="InterPro" id="IPR052242">
    <property type="entry name" value="Mito_3-hydroxyacyl-CoA_DH"/>
</dbReference>
<keyword evidence="3" id="KW-1185">Reference proteome</keyword>
<dbReference type="Pfam" id="PF02737">
    <property type="entry name" value="3HCDH_N"/>
    <property type="match status" value="1"/>
</dbReference>
<accession>A0A915NX23</accession>
<organism evidence="3 4">
    <name type="scientific">Meloidogyne floridensis</name>
    <dbReference type="NCBI Taxonomy" id="298350"/>
    <lineage>
        <taxon>Eukaryota</taxon>
        <taxon>Metazoa</taxon>
        <taxon>Ecdysozoa</taxon>
        <taxon>Nematoda</taxon>
        <taxon>Chromadorea</taxon>
        <taxon>Rhabditida</taxon>
        <taxon>Tylenchina</taxon>
        <taxon>Tylenchomorpha</taxon>
        <taxon>Tylenchoidea</taxon>
        <taxon>Meloidogynidae</taxon>
        <taxon>Meloidogyninae</taxon>
        <taxon>Meloidogyne</taxon>
    </lineage>
</organism>
<sequence length="137" mass="15317">MYRMVRLSSLNGLVEEAGTEKVLKNIALSTNVAEAVSKADLVIEAIVENVEVKQNLLDRVENAVKSGTILATNTSSLKLTDIAANLKHKELFGGLHFFNPVPKQNRDAFKRFGNIVNIRHFKPQGYAFWMKDGLKNF</sequence>
<evidence type="ECO:0000259" key="2">
    <source>
        <dbReference type="Pfam" id="PF02737"/>
    </source>
</evidence>
<evidence type="ECO:0000313" key="3">
    <source>
        <dbReference type="Proteomes" id="UP000887560"/>
    </source>
</evidence>
<dbReference type="PANTHER" id="PTHR43561">
    <property type="match status" value="1"/>
</dbReference>
<dbReference type="GO" id="GO:0003857">
    <property type="term" value="F:(3S)-3-hydroxyacyl-CoA dehydrogenase (NAD+) activity"/>
    <property type="evidence" value="ECO:0007669"/>
    <property type="project" value="TreeGrafter"/>
</dbReference>
<dbReference type="Gene3D" id="3.40.50.720">
    <property type="entry name" value="NAD(P)-binding Rossmann-like Domain"/>
    <property type="match status" value="1"/>
</dbReference>
<dbReference type="Proteomes" id="UP000887560">
    <property type="component" value="Unplaced"/>
</dbReference>
<dbReference type="InterPro" id="IPR036291">
    <property type="entry name" value="NAD(P)-bd_dom_sf"/>
</dbReference>
<protein>
    <submittedName>
        <fullName evidence="4">3-hydroxyacyl-CoA dehydrogenase NAD binding domain-containing protein</fullName>
    </submittedName>
</protein>
<dbReference type="GO" id="GO:0005739">
    <property type="term" value="C:mitochondrion"/>
    <property type="evidence" value="ECO:0007669"/>
    <property type="project" value="TreeGrafter"/>
</dbReference>
<evidence type="ECO:0000256" key="1">
    <source>
        <dbReference type="ARBA" id="ARBA00023027"/>
    </source>
</evidence>
<dbReference type="SUPFAM" id="SSF51735">
    <property type="entry name" value="NAD(P)-binding Rossmann-fold domains"/>
    <property type="match status" value="1"/>
</dbReference>
<dbReference type="InterPro" id="IPR006176">
    <property type="entry name" value="3-OHacyl-CoA_DH_NAD-bd"/>
</dbReference>
<dbReference type="GO" id="GO:0070403">
    <property type="term" value="F:NAD+ binding"/>
    <property type="evidence" value="ECO:0007669"/>
    <property type="project" value="InterPro"/>
</dbReference>